<protein>
    <submittedName>
        <fullName evidence="9">Uncharacterized protein</fullName>
    </submittedName>
</protein>
<evidence type="ECO:0000256" key="4">
    <source>
        <dbReference type="ARBA" id="ARBA00023134"/>
    </source>
</evidence>
<dbReference type="SUPFAM" id="SSF52540">
    <property type="entry name" value="P-loop containing nucleoside triphosphate hydrolases"/>
    <property type="match status" value="1"/>
</dbReference>
<feature type="binding site" evidence="6">
    <location>
        <begin position="272"/>
        <end position="275"/>
    </location>
    <ligand>
        <name>GTP</name>
        <dbReference type="ChEBI" id="CHEBI:37565"/>
    </ligand>
</feature>
<dbReference type="PRINTS" id="PR00318">
    <property type="entry name" value="GPROTEINA"/>
</dbReference>
<evidence type="ECO:0000256" key="1">
    <source>
        <dbReference type="ARBA" id="ARBA00022723"/>
    </source>
</evidence>
<evidence type="ECO:0000256" key="8">
    <source>
        <dbReference type="SAM" id="MobiDB-lite"/>
    </source>
</evidence>
<sequence length="359" mass="41334">MGSCVSKAKATEDSQGGTTSREIDKQLREEEKRLQGEVKLLLLGSGASGKSTVLKQMRYIHAKPFAPDEIEDYRKIVFSNIVDGMRSIIDTMDEEGMQVAQENRLFISLVDNEYPINTGEAFPLHYLYGLTRLWNDPEVQSCYALAYEFALQENMPYFYADLDRLFDREYTPTNEDILRVRSKTTGISETRFEISNLTFRLFDVGGQRSERRKWASCFENVTSIIFLAALSDYNSCLIEDRDNNGMLEALVLWESIVNSQWFIKSSMILFLNKADLLVEKIQDPKQQIAMWFPDFSGKPGSYNDAVEYFKRKFRCLNHNINKEIYVHVTTATDQQQLKVVMAAVTDTIVRNSLREMAIL</sequence>
<feature type="binding site" evidence="6">
    <location>
        <begin position="178"/>
        <end position="184"/>
    </location>
    <ligand>
        <name>GTP</name>
        <dbReference type="ChEBI" id="CHEBI:37565"/>
    </ligand>
</feature>
<dbReference type="SMART" id="SM00275">
    <property type="entry name" value="G_alpha"/>
    <property type="match status" value="1"/>
</dbReference>
<feature type="binding site" evidence="6">
    <location>
        <position position="331"/>
    </location>
    <ligand>
        <name>GTP</name>
        <dbReference type="ChEBI" id="CHEBI:37565"/>
    </ligand>
</feature>
<feature type="binding site" evidence="7">
    <location>
        <position position="184"/>
    </location>
    <ligand>
        <name>Mg(2+)</name>
        <dbReference type="ChEBI" id="CHEBI:18420"/>
    </ligand>
</feature>
<keyword evidence="4 6" id="KW-0342">GTP-binding</keyword>
<dbReference type="PROSITE" id="PS51882">
    <property type="entry name" value="G_ALPHA"/>
    <property type="match status" value="1"/>
</dbReference>
<dbReference type="AlphaFoldDB" id="A0AAD3YEK6"/>
<keyword evidence="10" id="KW-1185">Reference proteome</keyword>
<dbReference type="GO" id="GO:0000750">
    <property type="term" value="P:pheromone-dependent signal transduction involved in conjugation with cellular fusion"/>
    <property type="evidence" value="ECO:0007669"/>
    <property type="project" value="TreeGrafter"/>
</dbReference>
<dbReference type="SUPFAM" id="SSF47895">
    <property type="entry name" value="Transducin (alpha subunit), insertion domain"/>
    <property type="match status" value="1"/>
</dbReference>
<dbReference type="Gene3D" id="3.40.50.300">
    <property type="entry name" value="P-loop containing nucleotide triphosphate hydrolases"/>
    <property type="match status" value="1"/>
</dbReference>
<dbReference type="Proteomes" id="UP001222932">
    <property type="component" value="Unassembled WGS sequence"/>
</dbReference>
<keyword evidence="2 6" id="KW-0547">Nucleotide-binding</keyword>
<evidence type="ECO:0000256" key="2">
    <source>
        <dbReference type="ARBA" id="ARBA00022741"/>
    </source>
</evidence>
<dbReference type="CDD" id="cd00066">
    <property type="entry name" value="G-alpha"/>
    <property type="match status" value="1"/>
</dbReference>
<evidence type="ECO:0000256" key="6">
    <source>
        <dbReference type="PIRSR" id="PIRSR601019-1"/>
    </source>
</evidence>
<dbReference type="GO" id="GO:0003924">
    <property type="term" value="F:GTPase activity"/>
    <property type="evidence" value="ECO:0007669"/>
    <property type="project" value="InterPro"/>
</dbReference>
<name>A0AAD3YEK6_9TREE</name>
<evidence type="ECO:0000313" key="9">
    <source>
        <dbReference type="EMBL" id="GMK59124.1"/>
    </source>
</evidence>
<dbReference type="EMBL" id="BTCM01000007">
    <property type="protein sequence ID" value="GMK59124.1"/>
    <property type="molecule type" value="Genomic_DNA"/>
</dbReference>
<evidence type="ECO:0000313" key="10">
    <source>
        <dbReference type="Proteomes" id="UP001222932"/>
    </source>
</evidence>
<reference evidence="9" key="1">
    <citation type="journal article" date="2023" name="BMC Genomics">
        <title>Chromosome-level genome assemblies of Cutaneotrichosporon spp. (Trichosporonales, Basidiomycota) reveal imbalanced evolution between nucleotide sequences and chromosome synteny.</title>
        <authorList>
            <person name="Kobayashi Y."/>
            <person name="Kayamori A."/>
            <person name="Aoki K."/>
            <person name="Shiwa Y."/>
            <person name="Matsutani M."/>
            <person name="Fujita N."/>
            <person name="Sugita T."/>
            <person name="Iwasaki W."/>
            <person name="Tanaka N."/>
            <person name="Takashima M."/>
        </authorList>
    </citation>
    <scope>NUCLEOTIDE SEQUENCE</scope>
    <source>
        <strain evidence="9">HIS016</strain>
    </source>
</reference>
<dbReference type="GO" id="GO:0007186">
    <property type="term" value="P:G protein-coupled receptor signaling pathway"/>
    <property type="evidence" value="ECO:0007669"/>
    <property type="project" value="InterPro"/>
</dbReference>
<dbReference type="Pfam" id="PF00503">
    <property type="entry name" value="G-alpha"/>
    <property type="match status" value="1"/>
</dbReference>
<dbReference type="GO" id="GO:0005525">
    <property type="term" value="F:GTP binding"/>
    <property type="evidence" value="ECO:0007669"/>
    <property type="project" value="UniProtKB-KW"/>
</dbReference>
<dbReference type="PANTHER" id="PTHR10218">
    <property type="entry name" value="GTP-BINDING PROTEIN ALPHA SUBUNIT"/>
    <property type="match status" value="1"/>
</dbReference>
<keyword evidence="5" id="KW-0807">Transducer</keyword>
<organism evidence="9 10">
    <name type="scientific">Cutaneotrichosporon spelunceum</name>
    <dbReference type="NCBI Taxonomy" id="1672016"/>
    <lineage>
        <taxon>Eukaryota</taxon>
        <taxon>Fungi</taxon>
        <taxon>Dikarya</taxon>
        <taxon>Basidiomycota</taxon>
        <taxon>Agaricomycotina</taxon>
        <taxon>Tremellomycetes</taxon>
        <taxon>Trichosporonales</taxon>
        <taxon>Trichosporonaceae</taxon>
        <taxon>Cutaneotrichosporon</taxon>
    </lineage>
</organism>
<feature type="binding site" evidence="6">
    <location>
        <begin position="203"/>
        <end position="207"/>
    </location>
    <ligand>
        <name>GTP</name>
        <dbReference type="ChEBI" id="CHEBI:37565"/>
    </ligand>
</feature>
<dbReference type="InterPro" id="IPR001019">
    <property type="entry name" value="Gprotein_alpha_su"/>
</dbReference>
<evidence type="ECO:0000256" key="7">
    <source>
        <dbReference type="PIRSR" id="PIRSR601019-2"/>
    </source>
</evidence>
<dbReference type="InterPro" id="IPR027417">
    <property type="entry name" value="P-loop_NTPase"/>
</dbReference>
<dbReference type="GO" id="GO:0005737">
    <property type="term" value="C:cytoplasm"/>
    <property type="evidence" value="ECO:0007669"/>
    <property type="project" value="TreeGrafter"/>
</dbReference>
<accession>A0AAD3YEK6</accession>
<feature type="region of interest" description="Disordered" evidence="8">
    <location>
        <begin position="1"/>
        <end position="23"/>
    </location>
</feature>
<comment type="caution">
    <text evidence="9">The sequence shown here is derived from an EMBL/GenBank/DDBJ whole genome shotgun (WGS) entry which is preliminary data.</text>
</comment>
<proteinExistence type="predicted"/>
<keyword evidence="3 7" id="KW-0460">Magnesium</keyword>
<gene>
    <name evidence="9" type="ORF">CspeluHIS016_0701390</name>
</gene>
<dbReference type="GO" id="GO:0001664">
    <property type="term" value="F:G protein-coupled receptor binding"/>
    <property type="evidence" value="ECO:0007669"/>
    <property type="project" value="TreeGrafter"/>
</dbReference>
<keyword evidence="1 7" id="KW-0479">Metal-binding</keyword>
<dbReference type="FunFam" id="3.40.50.300:FF:000563">
    <property type="entry name" value="Guanine nucleotide-binding protein alpha subunit"/>
    <property type="match status" value="1"/>
</dbReference>
<dbReference type="GO" id="GO:0031683">
    <property type="term" value="F:G-protein beta/gamma-subunit complex binding"/>
    <property type="evidence" value="ECO:0007669"/>
    <property type="project" value="InterPro"/>
</dbReference>
<evidence type="ECO:0000256" key="5">
    <source>
        <dbReference type="ARBA" id="ARBA00023224"/>
    </source>
</evidence>
<dbReference type="GO" id="GO:0046872">
    <property type="term" value="F:metal ion binding"/>
    <property type="evidence" value="ECO:0007669"/>
    <property type="project" value="UniProtKB-KW"/>
</dbReference>
<evidence type="ECO:0000256" key="3">
    <source>
        <dbReference type="ARBA" id="ARBA00022842"/>
    </source>
</evidence>
<reference evidence="9" key="2">
    <citation type="submission" date="2023-06" db="EMBL/GenBank/DDBJ databases">
        <authorList>
            <person name="Kobayashi Y."/>
            <person name="Kayamori A."/>
            <person name="Aoki K."/>
            <person name="Shiwa Y."/>
            <person name="Fujita N."/>
            <person name="Sugita T."/>
            <person name="Iwasaki W."/>
            <person name="Tanaka N."/>
            <person name="Takashima M."/>
        </authorList>
    </citation>
    <scope>NUCLEOTIDE SEQUENCE</scope>
    <source>
        <strain evidence="9">HIS016</strain>
    </source>
</reference>
<dbReference type="PANTHER" id="PTHR10218:SF242">
    <property type="entry name" value="GUANINE NUCLEOTIDE-BINDING PROTEIN ALPHA-1 SUBUNIT"/>
    <property type="match status" value="1"/>
</dbReference>
<dbReference type="InterPro" id="IPR011025">
    <property type="entry name" value="GproteinA_insert"/>
</dbReference>
<dbReference type="GO" id="GO:0005834">
    <property type="term" value="C:heterotrimeric G-protein complex"/>
    <property type="evidence" value="ECO:0007669"/>
    <property type="project" value="TreeGrafter"/>
</dbReference>
<feature type="binding site" evidence="7">
    <location>
        <position position="51"/>
    </location>
    <ligand>
        <name>Mg(2+)</name>
        <dbReference type="ChEBI" id="CHEBI:18420"/>
    </ligand>
</feature>
<dbReference type="Gene3D" id="1.10.400.10">
    <property type="entry name" value="GI Alpha 1, domain 2-like"/>
    <property type="match status" value="1"/>
</dbReference>